<dbReference type="PANTHER" id="PTHR42813">
    <property type="entry name" value="ZINC-TYPE ALCOHOL DEHYDROGENASE-LIKE"/>
    <property type="match status" value="1"/>
</dbReference>
<comment type="similarity">
    <text evidence="2 6">Belongs to the zinc-containing alcohol dehydrogenase family.</text>
</comment>
<feature type="domain" description="Enoyl reductase (ER)" evidence="7">
    <location>
        <begin position="10"/>
        <end position="344"/>
    </location>
</feature>
<dbReference type="STRING" id="1121256.SAMN02746089_00609"/>
<sequence length="346" mass="37408">MAKMKAVVFHAPEDIRVEEVDKPQIVKPTDAIVKVTTSTICGTDLHILHGEYPVKPGLIIGHEFVGVVEQVGAQVSKFKPGDRVAVSCITQCGTCFYCKEGTYAHCVDGGWLFGNVLDGAQAEYVRVPYADMGMHLIPDELEDEDVLFVGDILSTAYFGVENARIKPGDVVAIVGAGPVGLCAIASAKLFGPSRIIAVGRRNFGRLEAARELGADDVVLSANEDPVQKIKELTDGRGADVVIECVGGTSSYETAMSLVRPGGRVSLVGVFSKPVELPLEKLWDKNITLSWGLVNANRIPELIQLIKGKKINLRSLITHTFPLEDALKAYEVFDKKIDNALKVVLKP</sequence>
<protein>
    <submittedName>
        <fullName evidence="8">Alcohol dehydrogenase</fullName>
    </submittedName>
</protein>
<dbReference type="Pfam" id="PF08240">
    <property type="entry name" value="ADH_N"/>
    <property type="match status" value="1"/>
</dbReference>
<evidence type="ECO:0000313" key="8">
    <source>
        <dbReference type="EMBL" id="SHE67466.1"/>
    </source>
</evidence>
<dbReference type="RefSeq" id="WP_200792747.1">
    <property type="nucleotide sequence ID" value="NZ_FQVH01000004.1"/>
</dbReference>
<gene>
    <name evidence="8" type="ORF">SAMN02746089_00609</name>
</gene>
<dbReference type="InterPro" id="IPR011032">
    <property type="entry name" value="GroES-like_sf"/>
</dbReference>
<accession>A0A1M4VEQ2</accession>
<evidence type="ECO:0000313" key="9">
    <source>
        <dbReference type="Proteomes" id="UP000184088"/>
    </source>
</evidence>
<evidence type="ECO:0000256" key="6">
    <source>
        <dbReference type="RuleBase" id="RU361277"/>
    </source>
</evidence>
<dbReference type="SUPFAM" id="SSF50129">
    <property type="entry name" value="GroES-like"/>
    <property type="match status" value="1"/>
</dbReference>
<dbReference type="SMART" id="SM00829">
    <property type="entry name" value="PKS_ER"/>
    <property type="match status" value="1"/>
</dbReference>
<evidence type="ECO:0000256" key="5">
    <source>
        <dbReference type="ARBA" id="ARBA00023002"/>
    </source>
</evidence>
<dbReference type="EMBL" id="FQVH01000004">
    <property type="protein sequence ID" value="SHE67466.1"/>
    <property type="molecule type" value="Genomic_DNA"/>
</dbReference>
<name>A0A1M4VEQ2_9THEO</name>
<keyword evidence="9" id="KW-1185">Reference proteome</keyword>
<keyword evidence="3 6" id="KW-0479">Metal-binding</keyword>
<proteinExistence type="inferred from homology"/>
<dbReference type="InterPro" id="IPR036291">
    <property type="entry name" value="NAD(P)-bd_dom_sf"/>
</dbReference>
<dbReference type="Gene3D" id="3.90.180.10">
    <property type="entry name" value="Medium-chain alcohol dehydrogenases, catalytic domain"/>
    <property type="match status" value="1"/>
</dbReference>
<dbReference type="SUPFAM" id="SSF51735">
    <property type="entry name" value="NAD(P)-binding Rossmann-fold domains"/>
    <property type="match status" value="1"/>
</dbReference>
<evidence type="ECO:0000256" key="2">
    <source>
        <dbReference type="ARBA" id="ARBA00008072"/>
    </source>
</evidence>
<dbReference type="InterPro" id="IPR002328">
    <property type="entry name" value="ADH_Zn_CS"/>
</dbReference>
<evidence type="ECO:0000256" key="4">
    <source>
        <dbReference type="ARBA" id="ARBA00022833"/>
    </source>
</evidence>
<evidence type="ECO:0000256" key="1">
    <source>
        <dbReference type="ARBA" id="ARBA00001947"/>
    </source>
</evidence>
<dbReference type="InterPro" id="IPR013149">
    <property type="entry name" value="ADH-like_C"/>
</dbReference>
<dbReference type="PROSITE" id="PS00059">
    <property type="entry name" value="ADH_ZINC"/>
    <property type="match status" value="1"/>
</dbReference>
<comment type="cofactor">
    <cofactor evidence="1 6">
        <name>Zn(2+)</name>
        <dbReference type="ChEBI" id="CHEBI:29105"/>
    </cofactor>
</comment>
<reference evidence="8 9" key="1">
    <citation type="submission" date="2016-11" db="EMBL/GenBank/DDBJ databases">
        <authorList>
            <person name="Jaros S."/>
            <person name="Januszkiewicz K."/>
            <person name="Wedrychowicz H."/>
        </authorList>
    </citation>
    <scope>NUCLEOTIDE SEQUENCE [LARGE SCALE GENOMIC DNA]</scope>
    <source>
        <strain evidence="8 9">DSM 17918</strain>
    </source>
</reference>
<dbReference type="Gene3D" id="3.40.50.720">
    <property type="entry name" value="NAD(P)-binding Rossmann-like Domain"/>
    <property type="match status" value="1"/>
</dbReference>
<dbReference type="Pfam" id="PF00107">
    <property type="entry name" value="ADH_zinc_N"/>
    <property type="match status" value="1"/>
</dbReference>
<dbReference type="GO" id="GO:0008270">
    <property type="term" value="F:zinc ion binding"/>
    <property type="evidence" value="ECO:0007669"/>
    <property type="project" value="InterPro"/>
</dbReference>
<evidence type="ECO:0000259" key="7">
    <source>
        <dbReference type="SMART" id="SM00829"/>
    </source>
</evidence>
<organism evidence="8 9">
    <name type="scientific">Caldanaerobius fijiensis DSM 17918</name>
    <dbReference type="NCBI Taxonomy" id="1121256"/>
    <lineage>
        <taxon>Bacteria</taxon>
        <taxon>Bacillati</taxon>
        <taxon>Bacillota</taxon>
        <taxon>Clostridia</taxon>
        <taxon>Thermoanaerobacterales</taxon>
        <taxon>Thermoanaerobacteraceae</taxon>
        <taxon>Caldanaerobius</taxon>
    </lineage>
</organism>
<keyword evidence="5" id="KW-0560">Oxidoreductase</keyword>
<dbReference type="Proteomes" id="UP000184088">
    <property type="component" value="Unassembled WGS sequence"/>
</dbReference>
<dbReference type="GO" id="GO:0016491">
    <property type="term" value="F:oxidoreductase activity"/>
    <property type="evidence" value="ECO:0007669"/>
    <property type="project" value="UniProtKB-KW"/>
</dbReference>
<evidence type="ECO:0000256" key="3">
    <source>
        <dbReference type="ARBA" id="ARBA00022723"/>
    </source>
</evidence>
<dbReference type="PANTHER" id="PTHR42813:SF4">
    <property type="entry name" value="NADP-DEPENDENT ISOPROPANOL DEHYDROGENASE"/>
    <property type="match status" value="1"/>
</dbReference>
<dbReference type="InterPro" id="IPR020843">
    <property type="entry name" value="ER"/>
</dbReference>
<dbReference type="AlphaFoldDB" id="A0A1M4VEQ2"/>
<dbReference type="InterPro" id="IPR013154">
    <property type="entry name" value="ADH-like_N"/>
</dbReference>
<keyword evidence="4 6" id="KW-0862">Zinc</keyword>